<evidence type="ECO:0000256" key="4">
    <source>
        <dbReference type="ARBA" id="ARBA00023175"/>
    </source>
</evidence>
<keyword evidence="10" id="KW-1185">Reference proteome</keyword>
<dbReference type="GO" id="GO:0016020">
    <property type="term" value="C:membrane"/>
    <property type="evidence" value="ECO:0007669"/>
    <property type="project" value="TreeGrafter"/>
</dbReference>
<keyword evidence="5 6" id="KW-0009">Actin-binding</keyword>
<evidence type="ECO:0000256" key="5">
    <source>
        <dbReference type="ARBA" id="ARBA00023203"/>
    </source>
</evidence>
<dbReference type="InterPro" id="IPR036961">
    <property type="entry name" value="Kinesin_motor_dom_sf"/>
</dbReference>
<evidence type="ECO:0000256" key="1">
    <source>
        <dbReference type="ARBA" id="ARBA00022741"/>
    </source>
</evidence>
<reference evidence="9 10" key="3">
    <citation type="submission" date="2017-10" db="EMBL/GenBank/DDBJ databases">
        <title>Consistent, comparative and evidence-based genome annotation and re-annotation for the closely-related species, Cryptosporidium parvum, C. hominis and C. tyzzeri.</title>
        <authorList>
            <person name="Baptista R.P."/>
            <person name="Li Y."/>
            <person name="Sateriale A."/>
            <person name="Striepen B."/>
            <person name="Kissinger J.C."/>
        </authorList>
    </citation>
    <scope>NUCLEOTIDE SEQUENCE [LARGE SCALE GENOMIC DNA]</scope>
    <source>
        <strain evidence="9">30976</strain>
    </source>
</reference>
<dbReference type="Gene3D" id="1.10.10.820">
    <property type="match status" value="1"/>
</dbReference>
<dbReference type="SMART" id="SM00242">
    <property type="entry name" value="MYSc"/>
    <property type="match status" value="1"/>
</dbReference>
<evidence type="ECO:0000256" key="2">
    <source>
        <dbReference type="ARBA" id="ARBA00022840"/>
    </source>
</evidence>
<dbReference type="AlphaFoldDB" id="A0A0S4TIZ3"/>
<sequence>MSAKDVKGLTRKVSGKFIFDAKTAKGSTVWCDSAPSVLNDPDSLFAKCIVQAGSTAEKLSLKEVDSNATFEAKIDSCFIANEPFDPNTYPDIGLVPYTSIPCVLDFLKQRYLVNQIYTTADPLLVAINPFKDVGLVGNDVILNYRDANDISKLPPHVFAIAKRAFDNIMSVSRCQSILVCGESGAGKTEATKHVMKFFASSKSGTMDLKIQNAIMAANPVLEAFGNAKTTRNNNSSRFGRFMQLQLGKMGGIEYGVVRNFLLEKSRVITQESLERSYHIFYQLIKGAETVPGLKEKLKLKSLNEYKFINPECLDVETIDDVQDFKDVMQSFKTMGLSDTQIEDILSLVSGILLLGNVEIEPEDVGGGVEGSRIADSSRESFNNAMELCKLDKEIVEKELIVKISYAGKNVIEGRFRPDETRMLKDSLAKGLYDKLFDYIILNLNENIKPPSGFKVFCGMLDIFGFEVFKNNSLEQFFINVTNEYLQKNFTDIVFEKEQNLYSSEGISAANLEFKSNQMVLEALCDKKNSILSAMEDQCLVPNGSDEKFLSAAYTNLKNNPCLKPAKIGSDVNFIVSHTIGDIQYCASGFLFKNKDVLRAELVEVVQKSPNKLVADLFKDVFVERGKMAKGQLIGSQFMNSLGSLMSIVNETEPHFIRCVKPNESKKPLDWLASKVLIQLHSLSILEALQLRNLGFSYRRTFSEFIYQFKYCDMSAANDKKTDPKILAEKMLSGTNIPKNSWAIGKTMVFLSKDAAKRMAQLQREKLAAFEPLVQLLEAVYLRYKLRREFRKNQLKPLVRIQAQLRRVLDIEISVMN</sequence>
<reference evidence="9 10" key="1">
    <citation type="submission" date="2014-11" db="EMBL/GenBank/DDBJ databases">
        <title>Comparative genomic analysis of Cryptosporidium hominis reveals occurrence of genetic recombination in virulent subtypes.</title>
        <authorList>
            <person name="Guo Y."/>
            <person name="Tang K."/>
            <person name="Frace M."/>
            <person name="Li N."/>
            <person name="Roellig D.M."/>
            <person name="Sammons S."/>
            <person name="Knipe K."/>
            <person name="Rowe L."/>
            <person name="Feng Y."/>
            <person name="Xiao L."/>
        </authorList>
    </citation>
    <scope>NUCLEOTIDE SEQUENCE [LARGE SCALE GENOMIC DNA]</scope>
    <source>
        <strain evidence="9">30976</strain>
    </source>
</reference>
<dbReference type="PROSITE" id="PS51456">
    <property type="entry name" value="MYOSIN_MOTOR"/>
    <property type="match status" value="1"/>
</dbReference>
<dbReference type="OrthoDB" id="312459at2759"/>
<feature type="binding site" evidence="6">
    <location>
        <begin position="181"/>
        <end position="188"/>
    </location>
    <ligand>
        <name>ATP</name>
        <dbReference type="ChEBI" id="CHEBI:30616"/>
    </ligand>
</feature>
<dbReference type="Gene3D" id="1.20.5.4820">
    <property type="match status" value="1"/>
</dbReference>
<dbReference type="GO" id="GO:0051015">
    <property type="term" value="F:actin filament binding"/>
    <property type="evidence" value="ECO:0007669"/>
    <property type="project" value="TreeGrafter"/>
</dbReference>
<evidence type="ECO:0000256" key="6">
    <source>
        <dbReference type="PROSITE-ProRule" id="PRU00782"/>
    </source>
</evidence>
<dbReference type="Proteomes" id="UP001429100">
    <property type="component" value="Unassembled WGS sequence"/>
</dbReference>
<proteinExistence type="inferred from homology"/>
<protein>
    <submittedName>
        <fullName evidence="9">Myosin motor domain containing protein</fullName>
    </submittedName>
</protein>
<evidence type="ECO:0000313" key="8">
    <source>
        <dbReference type="EMBL" id="CUV07366.1"/>
    </source>
</evidence>
<dbReference type="Gene3D" id="1.20.120.720">
    <property type="entry name" value="Myosin VI head, motor domain, U50 subdomain"/>
    <property type="match status" value="1"/>
</dbReference>
<dbReference type="Pfam" id="PF00063">
    <property type="entry name" value="Myosin_head"/>
    <property type="match status" value="1"/>
</dbReference>
<dbReference type="EMBL" id="JTAI01000005">
    <property type="protein sequence ID" value="PPS93905.1"/>
    <property type="molecule type" value="Genomic_DNA"/>
</dbReference>
<dbReference type="VEuPathDB" id="CryptoDB:GY17_00003099"/>
<name>A0A0S4TIZ3_CRYHO</name>
<feature type="region of interest" description="Actin-binding" evidence="6">
    <location>
        <begin position="641"/>
        <end position="663"/>
    </location>
</feature>
<dbReference type="GO" id="GO:0005737">
    <property type="term" value="C:cytoplasm"/>
    <property type="evidence" value="ECO:0007669"/>
    <property type="project" value="TreeGrafter"/>
</dbReference>
<feature type="domain" description="Myosin motor" evidence="7">
    <location>
        <begin position="87"/>
        <end position="763"/>
    </location>
</feature>
<dbReference type="VEuPathDB" id="CryptoDB:ChTU502y2012_407g1855"/>
<dbReference type="EMBL" id="LN877953">
    <property type="protein sequence ID" value="CUV07366.1"/>
    <property type="molecule type" value="Genomic_DNA"/>
</dbReference>
<keyword evidence="4 6" id="KW-0505">Motor protein</keyword>
<evidence type="ECO:0000256" key="3">
    <source>
        <dbReference type="ARBA" id="ARBA00023123"/>
    </source>
</evidence>
<dbReference type="Proteomes" id="UP000199752">
    <property type="component" value="Chromosome 7"/>
</dbReference>
<dbReference type="InterPro" id="IPR001609">
    <property type="entry name" value="Myosin_head_motor_dom-like"/>
</dbReference>
<evidence type="ECO:0000313" key="10">
    <source>
        <dbReference type="Proteomes" id="UP001429100"/>
    </source>
</evidence>
<dbReference type="PANTHER" id="PTHR13140">
    <property type="entry name" value="MYOSIN"/>
    <property type="match status" value="1"/>
</dbReference>
<dbReference type="FunFam" id="1.10.10.820:FF:000001">
    <property type="entry name" value="Myosin heavy chain"/>
    <property type="match status" value="1"/>
</dbReference>
<keyword evidence="2 6" id="KW-0067">ATP-binding</keyword>
<dbReference type="PRINTS" id="PR00193">
    <property type="entry name" value="MYOSINHEAVY"/>
</dbReference>
<dbReference type="PANTHER" id="PTHR13140:SF270">
    <property type="entry name" value="MYOSIN-12"/>
    <property type="match status" value="1"/>
</dbReference>
<dbReference type="GO" id="GO:0007015">
    <property type="term" value="P:actin filament organization"/>
    <property type="evidence" value="ECO:0007669"/>
    <property type="project" value="TreeGrafter"/>
</dbReference>
<dbReference type="GO" id="GO:0016459">
    <property type="term" value="C:myosin complex"/>
    <property type="evidence" value="ECO:0007669"/>
    <property type="project" value="UniProtKB-KW"/>
</dbReference>
<dbReference type="SUPFAM" id="SSF52540">
    <property type="entry name" value="P-loop containing nucleoside triphosphate hydrolases"/>
    <property type="match status" value="1"/>
</dbReference>
<comment type="similarity">
    <text evidence="6">Belongs to the TRAFAC class myosin-kinesin ATPase superfamily. Myosin family.</text>
</comment>
<evidence type="ECO:0000259" key="7">
    <source>
        <dbReference type="PROSITE" id="PS51456"/>
    </source>
</evidence>
<evidence type="ECO:0000313" key="9">
    <source>
        <dbReference type="EMBL" id="PPS93905.1"/>
    </source>
</evidence>
<reference evidence="8" key="2">
    <citation type="submission" date="2015-08" db="EMBL/GenBank/DDBJ databases">
        <authorList>
            <person name="Babu N.S."/>
            <person name="Beckwith C.J."/>
            <person name="Beseler K.G."/>
            <person name="Brison A."/>
            <person name="Carone J.V."/>
            <person name="Caskin T.P."/>
            <person name="Diamond M."/>
            <person name="Durham M.E."/>
            <person name="Foxe J.M."/>
            <person name="Go M."/>
            <person name="Henderson B.A."/>
            <person name="Jones I.B."/>
            <person name="McGettigan J.A."/>
            <person name="Micheletti S.J."/>
            <person name="Nasrallah M.E."/>
            <person name="Ortiz D."/>
            <person name="Piller C.R."/>
            <person name="Privatt S.R."/>
            <person name="Schneider S.L."/>
            <person name="Sharp S."/>
            <person name="Smith T.C."/>
            <person name="Stanton J.D."/>
            <person name="Ullery H.E."/>
            <person name="Wilson R.J."/>
            <person name="Serrano M.G."/>
            <person name="Buck G."/>
            <person name="Lee V."/>
            <person name="Wang Y."/>
            <person name="Carvalho R."/>
            <person name="Voegtly L."/>
            <person name="Shi R."/>
            <person name="Duckworth R."/>
            <person name="Johnson A."/>
            <person name="Loviza R."/>
            <person name="Walstead R."/>
            <person name="Shah Z."/>
            <person name="Kiflezghi M."/>
            <person name="Wade K."/>
            <person name="Ball S.L."/>
            <person name="Bradley K.W."/>
            <person name="Asai D.J."/>
            <person name="Bowman C.A."/>
            <person name="Russell D.A."/>
            <person name="Pope W.H."/>
            <person name="Jacobs-Sera D."/>
            <person name="Hendrix R.W."/>
            <person name="Hatfull G.F."/>
        </authorList>
    </citation>
    <scope>NUCLEOTIDE SEQUENCE [LARGE SCALE GENOMIC DNA]</scope>
</reference>
<keyword evidence="3 6" id="KW-0518">Myosin</keyword>
<dbReference type="GO" id="GO:0000146">
    <property type="term" value="F:microfilament motor activity"/>
    <property type="evidence" value="ECO:0007669"/>
    <property type="project" value="TreeGrafter"/>
</dbReference>
<gene>
    <name evidence="8" type="ORF">CHUDEA7_3790</name>
    <name evidence="9" type="ORF">GY17_00003099</name>
</gene>
<dbReference type="Gene3D" id="3.40.850.10">
    <property type="entry name" value="Kinesin motor domain"/>
    <property type="match status" value="1"/>
</dbReference>
<dbReference type="Gene3D" id="1.20.58.530">
    <property type="match status" value="1"/>
</dbReference>
<dbReference type="GO" id="GO:0005524">
    <property type="term" value="F:ATP binding"/>
    <property type="evidence" value="ECO:0007669"/>
    <property type="project" value="UniProtKB-UniRule"/>
</dbReference>
<keyword evidence="1 6" id="KW-0547">Nucleotide-binding</keyword>
<dbReference type="VEuPathDB" id="CryptoDB:CHUDEA7_3790"/>
<accession>A0A0S4TIZ3</accession>
<dbReference type="VEuPathDB" id="CryptoDB:Chro.70423"/>
<organism evidence="8">
    <name type="scientific">Cryptosporidium hominis</name>
    <dbReference type="NCBI Taxonomy" id="237895"/>
    <lineage>
        <taxon>Eukaryota</taxon>
        <taxon>Sar</taxon>
        <taxon>Alveolata</taxon>
        <taxon>Apicomplexa</taxon>
        <taxon>Conoidasida</taxon>
        <taxon>Coccidia</taxon>
        <taxon>Eucoccidiorida</taxon>
        <taxon>Eimeriorina</taxon>
        <taxon>Cryptosporidiidae</taxon>
        <taxon>Cryptosporidium</taxon>
    </lineage>
</organism>
<dbReference type="InterPro" id="IPR027417">
    <property type="entry name" value="P-loop_NTPase"/>
</dbReference>